<dbReference type="SUPFAM" id="SSF63748">
    <property type="entry name" value="Tudor/PWWP/MBT"/>
    <property type="match status" value="1"/>
</dbReference>
<evidence type="ECO:0000256" key="1">
    <source>
        <dbReference type="ARBA" id="ARBA00022553"/>
    </source>
</evidence>
<dbReference type="CDD" id="cd04369">
    <property type="entry name" value="Bromodomain"/>
    <property type="match status" value="1"/>
</dbReference>
<dbReference type="InterPro" id="IPR001965">
    <property type="entry name" value="Znf_PHD"/>
</dbReference>
<dbReference type="InterPro" id="IPR034732">
    <property type="entry name" value="EPHD"/>
</dbReference>
<dbReference type="InterPro" id="IPR013083">
    <property type="entry name" value="Znf_RING/FYVE/PHD"/>
</dbReference>
<feature type="domain" description="Bromo" evidence="12">
    <location>
        <begin position="477"/>
        <end position="539"/>
    </location>
</feature>
<gene>
    <name evidence="16" type="ORF">CY34DRAFT_801514</name>
</gene>
<evidence type="ECO:0000256" key="9">
    <source>
        <dbReference type="PROSITE-ProRule" id="PRU00035"/>
    </source>
</evidence>
<dbReference type="GO" id="GO:0008270">
    <property type="term" value="F:zinc ion binding"/>
    <property type="evidence" value="ECO:0007669"/>
    <property type="project" value="UniProtKB-KW"/>
</dbReference>
<dbReference type="PANTHER" id="PTHR13793">
    <property type="entry name" value="PHD FINGER PROTEINS"/>
    <property type="match status" value="1"/>
</dbReference>
<keyword evidence="3" id="KW-0677">Repeat</keyword>
<dbReference type="Gene3D" id="3.30.40.10">
    <property type="entry name" value="Zinc/RING finger domain, C3HC4 (zinc finger)"/>
    <property type="match status" value="2"/>
</dbReference>
<evidence type="ECO:0000256" key="8">
    <source>
        <dbReference type="ARBA" id="ARBA00023242"/>
    </source>
</evidence>
<dbReference type="CDD" id="cd05839">
    <property type="entry name" value="PWWP_BRPF"/>
    <property type="match status" value="1"/>
</dbReference>
<feature type="compositionally biased region" description="Low complexity" evidence="11">
    <location>
        <begin position="887"/>
        <end position="899"/>
    </location>
</feature>
<proteinExistence type="predicted"/>
<reference evidence="16 17" key="1">
    <citation type="submission" date="2014-04" db="EMBL/GenBank/DDBJ databases">
        <authorList>
            <consortium name="DOE Joint Genome Institute"/>
            <person name="Kuo A."/>
            <person name="Ruytinx J."/>
            <person name="Rineau F."/>
            <person name="Colpaert J."/>
            <person name="Kohler A."/>
            <person name="Nagy L.G."/>
            <person name="Floudas D."/>
            <person name="Copeland A."/>
            <person name="Barry K.W."/>
            <person name="Cichocki N."/>
            <person name="Veneault-Fourrey C."/>
            <person name="LaButti K."/>
            <person name="Lindquist E.A."/>
            <person name="Lipzen A."/>
            <person name="Lundell T."/>
            <person name="Morin E."/>
            <person name="Murat C."/>
            <person name="Sun H."/>
            <person name="Tunlid A."/>
            <person name="Henrissat B."/>
            <person name="Grigoriev I.V."/>
            <person name="Hibbett D.S."/>
            <person name="Martin F."/>
            <person name="Nordberg H.P."/>
            <person name="Cantor M.N."/>
            <person name="Hua S.X."/>
        </authorList>
    </citation>
    <scope>NUCLEOTIDE SEQUENCE [LARGE SCALE GENOMIC DNA]</scope>
    <source>
        <strain evidence="16 17">UH-Slu-Lm8-n1</strain>
    </source>
</reference>
<keyword evidence="17" id="KW-1185">Reference proteome</keyword>
<reference evidence="17" key="2">
    <citation type="submission" date="2015-01" db="EMBL/GenBank/DDBJ databases">
        <title>Evolutionary Origins and Diversification of the Mycorrhizal Mutualists.</title>
        <authorList>
            <consortium name="DOE Joint Genome Institute"/>
            <consortium name="Mycorrhizal Genomics Consortium"/>
            <person name="Kohler A."/>
            <person name="Kuo A."/>
            <person name="Nagy L.G."/>
            <person name="Floudas D."/>
            <person name="Copeland A."/>
            <person name="Barry K.W."/>
            <person name="Cichocki N."/>
            <person name="Veneault-Fourrey C."/>
            <person name="LaButti K."/>
            <person name="Lindquist E.A."/>
            <person name="Lipzen A."/>
            <person name="Lundell T."/>
            <person name="Morin E."/>
            <person name="Murat C."/>
            <person name="Riley R."/>
            <person name="Ohm R."/>
            <person name="Sun H."/>
            <person name="Tunlid A."/>
            <person name="Henrissat B."/>
            <person name="Grigoriev I.V."/>
            <person name="Hibbett D.S."/>
            <person name="Martin F."/>
        </authorList>
    </citation>
    <scope>NUCLEOTIDE SEQUENCE [LARGE SCALE GENOMIC DNA]</scope>
    <source>
        <strain evidence="17">UH-Slu-Lm8-n1</strain>
    </source>
</reference>
<evidence type="ECO:0000256" key="5">
    <source>
        <dbReference type="ARBA" id="ARBA00022833"/>
    </source>
</evidence>
<dbReference type="InterPro" id="IPR019787">
    <property type="entry name" value="Znf_PHD-finger"/>
</dbReference>
<dbReference type="Pfam" id="PF10513">
    <property type="entry name" value="EPL1"/>
    <property type="match status" value="1"/>
</dbReference>
<dbReference type="Pfam" id="PF13832">
    <property type="entry name" value="zf-HC5HC2H_2"/>
    <property type="match status" value="1"/>
</dbReference>
<feature type="domain" description="PWWP" evidence="14">
    <location>
        <begin position="1049"/>
        <end position="1115"/>
    </location>
</feature>
<dbReference type="PROSITE" id="PS00633">
    <property type="entry name" value="BROMODOMAIN_1"/>
    <property type="match status" value="1"/>
</dbReference>
<dbReference type="EMBL" id="KN835171">
    <property type="protein sequence ID" value="KIK45573.1"/>
    <property type="molecule type" value="Genomic_DNA"/>
</dbReference>
<evidence type="ECO:0000256" key="11">
    <source>
        <dbReference type="SAM" id="MobiDB-lite"/>
    </source>
</evidence>
<dbReference type="SUPFAM" id="SSF57903">
    <property type="entry name" value="FYVE/PHD zinc finger"/>
    <property type="match status" value="1"/>
</dbReference>
<keyword evidence="4 10" id="KW-0863">Zinc-finger</keyword>
<sequence length="1193" mass="133369">MARGFKSPAAQVLLPKVSYVTVQGDNINQPAGVHDLQARSYGYNDFTEFLRPDHYIRYIEPLEKDLAIQVEYDMDDQDQEWLDAVNVERKKDQLNAVTYETFEIIMDRLEKEYFDLTKNIPKSDYAMPSEDSTCAICDDSEGENSNAIVFCDGCNLAVHQDCYGVPYIPEGQWLCRKCTVSPENPVSCILCPNEGGAFKQTVFGDWAHLLCAIWIPETRVANEVFMEPITGSDKIPKQRWKLKCSICGIREGACIQCTKNSCFLAFHTTCARKERLLMPMKSSQGSEPGTLACYCEKHLPKEQQDARLKALAQDGQMTSPNSKLSKSARAYAKTYKTGPPLVPHIIVERILNYITKVNVRKKNEFVYMVCRYWSLKREARRGAPLLKRLHLEPWTASNAGKVQTEEEKTVKLEHLKLLRRDLESVRELTLQTRRRESRKLAQTESIHKVLEIALFPHEALLRLAFEKVLALDRLGLFKHPVSRTEVPDYYDVVKTPMTWDAIDAKLDRHAYWDLEGFKSDIELVLSNAILYNKPGTSFYKTAQRMQISSQPILQELTSLAYNHSPLAPPDPSDSSVLSQMSVGDLEPLMETLQLLTSTQDIQDNINLLLHADPISSLFNFELPCVKPPPPPPPAPALSPPPPPKSKVPKKKRLLKTVEPGPLDTTPGFRAPRTRRAHAAAAAFEAEAGFEPEIKSTAEPELGAIEVDQKVVSEPPKKRRRQSAMPGQAETPPMVTDVDSQGLFKMFDAGWILPTGQRRGGRQPVERAPLLPKKKKMDRGTSRLSVFSTNASDNQTLDEIAGPSGLSVEEKVEMDVISGVMSEASAAAPDIDAQTGLGQSINEETETSMALDIPERRQEEETERQLQPEPEPQPYSEPQPESEPEPQPEVQPQTIIQPEATELEEDREETRSELEARIAKIPIRPNTKINVENGKIVVEELDTPKLRREKARQRKAEKAAAAAAAAAQRPPQAKAEIPKTSARASQDDASDLSSLSELDSDTDEKPVTRGEATFNTEKLVGTRQLQRAPAALITTGKALVVLEPGKQLEGGTLVWAKADTYPWWPAVVWEPDDPKIPEDVRKKRPQDKSRHIVQFYDPTMSWTWVTIGNMLLLGEDNVVDASLLSPTSTVQKWKTPRIKKQCREAFQRALAEMETDADLLARETEDVATEVTSSGSIKGPADVDMAVSVEQTAS</sequence>
<keyword evidence="2" id="KW-0479">Metal-binding</keyword>
<dbReference type="InterPro" id="IPR001487">
    <property type="entry name" value="Bromodomain"/>
</dbReference>
<evidence type="ECO:0000259" key="13">
    <source>
        <dbReference type="PROSITE" id="PS50016"/>
    </source>
</evidence>
<feature type="domain" description="PHD-type" evidence="15">
    <location>
        <begin position="185"/>
        <end position="299"/>
    </location>
</feature>
<protein>
    <recommendedName>
        <fullName evidence="18">Histone acetyltransferase</fullName>
    </recommendedName>
</protein>
<feature type="region of interest" description="Disordered" evidence="11">
    <location>
        <begin position="946"/>
        <end position="1011"/>
    </location>
</feature>
<feature type="domain" description="PHD-type" evidence="13">
    <location>
        <begin position="131"/>
        <end position="181"/>
    </location>
</feature>
<evidence type="ECO:0000256" key="7">
    <source>
        <dbReference type="ARBA" id="ARBA00023117"/>
    </source>
</evidence>
<evidence type="ECO:0000259" key="12">
    <source>
        <dbReference type="PROSITE" id="PS50014"/>
    </source>
</evidence>
<dbReference type="PROSITE" id="PS51805">
    <property type="entry name" value="EPHD"/>
    <property type="match status" value="1"/>
</dbReference>
<dbReference type="Pfam" id="PF13831">
    <property type="entry name" value="PHD_2"/>
    <property type="match status" value="1"/>
</dbReference>
<dbReference type="Gene3D" id="2.30.30.140">
    <property type="match status" value="1"/>
</dbReference>
<evidence type="ECO:0000256" key="6">
    <source>
        <dbReference type="ARBA" id="ARBA00022990"/>
    </source>
</evidence>
<feature type="region of interest" description="Disordered" evidence="11">
    <location>
        <begin position="713"/>
        <end position="735"/>
    </location>
</feature>
<dbReference type="PROSITE" id="PS50812">
    <property type="entry name" value="PWWP"/>
    <property type="match status" value="1"/>
</dbReference>
<keyword evidence="6" id="KW-0007">Acetylation</keyword>
<dbReference type="InterPro" id="IPR011011">
    <property type="entry name" value="Znf_FYVE_PHD"/>
</dbReference>
<evidence type="ECO:0000313" key="17">
    <source>
        <dbReference type="Proteomes" id="UP000054485"/>
    </source>
</evidence>
<evidence type="ECO:0000256" key="10">
    <source>
        <dbReference type="PROSITE-ProRule" id="PRU00146"/>
    </source>
</evidence>
<feature type="compositionally biased region" description="Basic and acidic residues" evidence="11">
    <location>
        <begin position="852"/>
        <end position="865"/>
    </location>
</feature>
<dbReference type="InterPro" id="IPR019542">
    <property type="entry name" value="Enhancer_polycomb-like_N"/>
</dbReference>
<keyword evidence="8" id="KW-0539">Nucleus</keyword>
<dbReference type="InterPro" id="IPR036427">
    <property type="entry name" value="Bromodomain-like_sf"/>
</dbReference>
<dbReference type="FunFam" id="3.30.40.10:FF:000008">
    <property type="entry name" value="Bromodomain containing 1, isoform CRA_a"/>
    <property type="match status" value="1"/>
</dbReference>
<dbReference type="Gene3D" id="1.20.920.10">
    <property type="entry name" value="Bromodomain-like"/>
    <property type="match status" value="1"/>
</dbReference>
<evidence type="ECO:0008006" key="18">
    <source>
        <dbReference type="Google" id="ProtNLM"/>
    </source>
</evidence>
<dbReference type="CDD" id="cd15492">
    <property type="entry name" value="PHD_BRPF_JADE_like"/>
    <property type="match status" value="1"/>
</dbReference>
<dbReference type="STRING" id="930992.A0A0D0BRB5"/>
<dbReference type="InterPro" id="IPR050701">
    <property type="entry name" value="Histone_Mod_Regulator"/>
</dbReference>
<dbReference type="Pfam" id="PF00439">
    <property type="entry name" value="Bromodomain"/>
    <property type="match status" value="1"/>
</dbReference>
<accession>A0A0D0BRB5</accession>
<organism evidence="16 17">
    <name type="scientific">Suillus luteus UH-Slu-Lm8-n1</name>
    <dbReference type="NCBI Taxonomy" id="930992"/>
    <lineage>
        <taxon>Eukaryota</taxon>
        <taxon>Fungi</taxon>
        <taxon>Dikarya</taxon>
        <taxon>Basidiomycota</taxon>
        <taxon>Agaricomycotina</taxon>
        <taxon>Agaricomycetes</taxon>
        <taxon>Agaricomycetidae</taxon>
        <taxon>Boletales</taxon>
        <taxon>Suillineae</taxon>
        <taxon>Suillaceae</taxon>
        <taxon>Suillus</taxon>
    </lineage>
</organism>
<keyword evidence="7 9" id="KW-0103">Bromodomain</keyword>
<dbReference type="HOGENOM" id="CLU_003589_0_0_1"/>
<dbReference type="InterPro" id="IPR000313">
    <property type="entry name" value="PWWP_dom"/>
</dbReference>
<dbReference type="Proteomes" id="UP000054485">
    <property type="component" value="Unassembled WGS sequence"/>
</dbReference>
<dbReference type="InterPro" id="IPR019786">
    <property type="entry name" value="Zinc_finger_PHD-type_CS"/>
</dbReference>
<feature type="compositionally biased region" description="Pro residues" evidence="11">
    <location>
        <begin position="629"/>
        <end position="645"/>
    </location>
</feature>
<dbReference type="PROSITE" id="PS01359">
    <property type="entry name" value="ZF_PHD_1"/>
    <property type="match status" value="1"/>
</dbReference>
<dbReference type="Pfam" id="PF00855">
    <property type="entry name" value="PWWP"/>
    <property type="match status" value="1"/>
</dbReference>
<dbReference type="PRINTS" id="PR00503">
    <property type="entry name" value="BROMODOMAIN"/>
</dbReference>
<evidence type="ECO:0000259" key="15">
    <source>
        <dbReference type="PROSITE" id="PS51805"/>
    </source>
</evidence>
<dbReference type="InterPro" id="IPR018359">
    <property type="entry name" value="Bromodomain_CS"/>
</dbReference>
<feature type="region of interest" description="Disordered" evidence="11">
    <location>
        <begin position="826"/>
        <end position="912"/>
    </location>
</feature>
<keyword evidence="5" id="KW-0862">Zinc</keyword>
<dbReference type="OrthoDB" id="20839at2759"/>
<dbReference type="PROSITE" id="PS50016">
    <property type="entry name" value="ZF_PHD_2"/>
    <property type="match status" value="1"/>
</dbReference>
<dbReference type="SUPFAM" id="SSF47370">
    <property type="entry name" value="Bromodomain"/>
    <property type="match status" value="1"/>
</dbReference>
<feature type="compositionally biased region" description="Low complexity" evidence="11">
    <location>
        <begin position="958"/>
        <end position="974"/>
    </location>
</feature>
<evidence type="ECO:0000259" key="14">
    <source>
        <dbReference type="PROSITE" id="PS50812"/>
    </source>
</evidence>
<dbReference type="AlphaFoldDB" id="A0A0D0BRB5"/>
<dbReference type="PANTHER" id="PTHR13793:SF107">
    <property type="entry name" value="BROMODOMAIN-CONTAINING PROTEIN HOMOLOG"/>
    <property type="match status" value="1"/>
</dbReference>
<evidence type="ECO:0000256" key="3">
    <source>
        <dbReference type="ARBA" id="ARBA00022737"/>
    </source>
</evidence>
<dbReference type="SMART" id="SM00293">
    <property type="entry name" value="PWWP"/>
    <property type="match status" value="1"/>
</dbReference>
<dbReference type="InParanoid" id="A0A0D0BRB5"/>
<feature type="region of interest" description="Disordered" evidence="11">
    <location>
        <begin position="629"/>
        <end position="669"/>
    </location>
</feature>
<evidence type="ECO:0000256" key="4">
    <source>
        <dbReference type="ARBA" id="ARBA00022771"/>
    </source>
</evidence>
<dbReference type="GO" id="GO:0006325">
    <property type="term" value="P:chromatin organization"/>
    <property type="evidence" value="ECO:0007669"/>
    <property type="project" value="UniProtKB-ARBA"/>
</dbReference>
<dbReference type="PROSITE" id="PS50014">
    <property type="entry name" value="BROMODOMAIN_2"/>
    <property type="match status" value="1"/>
</dbReference>
<name>A0A0D0BRB5_9AGAM</name>
<dbReference type="SMART" id="SM00249">
    <property type="entry name" value="PHD"/>
    <property type="match status" value="2"/>
</dbReference>
<keyword evidence="1" id="KW-0597">Phosphoprotein</keyword>
<dbReference type="GO" id="GO:0006357">
    <property type="term" value="P:regulation of transcription by RNA polymerase II"/>
    <property type="evidence" value="ECO:0007669"/>
    <property type="project" value="TreeGrafter"/>
</dbReference>
<dbReference type="SMART" id="SM00297">
    <property type="entry name" value="BROMO"/>
    <property type="match status" value="1"/>
</dbReference>
<evidence type="ECO:0000256" key="2">
    <source>
        <dbReference type="ARBA" id="ARBA00022723"/>
    </source>
</evidence>
<evidence type="ECO:0000313" key="16">
    <source>
        <dbReference type="EMBL" id="KIK45573.1"/>
    </source>
</evidence>